<accession>A0A365TTJ8</accession>
<dbReference type="OrthoDB" id="6597954at2"/>
<dbReference type="InterPro" id="IPR050706">
    <property type="entry name" value="Cyclic-di-GMP_PDE-like"/>
</dbReference>
<feature type="domain" description="EAL" evidence="1">
    <location>
        <begin position="329"/>
        <end position="583"/>
    </location>
</feature>
<evidence type="ECO:0000313" key="4">
    <source>
        <dbReference type="Proteomes" id="UP000252204"/>
    </source>
</evidence>
<proteinExistence type="predicted"/>
<dbReference type="Gene3D" id="3.30.70.270">
    <property type="match status" value="1"/>
</dbReference>
<dbReference type="Pfam" id="PF00563">
    <property type="entry name" value="EAL"/>
    <property type="match status" value="1"/>
</dbReference>
<dbReference type="EMBL" id="QNTU01000001">
    <property type="protein sequence ID" value="RBI69394.1"/>
    <property type="molecule type" value="Genomic_DNA"/>
</dbReference>
<dbReference type="PANTHER" id="PTHR33121:SF19">
    <property type="entry name" value="CYCLIC DI-GMP PHOSPHODIESTERASE PA2567"/>
    <property type="match status" value="1"/>
</dbReference>
<dbReference type="Proteomes" id="UP000252204">
    <property type="component" value="Unassembled WGS sequence"/>
</dbReference>
<dbReference type="RefSeq" id="WP_113268046.1">
    <property type="nucleotide sequence ID" value="NZ_QNTU01000001.1"/>
</dbReference>
<organism evidence="3 4">
    <name type="scientific">Vreelandella sulfidaeris</name>
    <dbReference type="NCBI Taxonomy" id="115553"/>
    <lineage>
        <taxon>Bacteria</taxon>
        <taxon>Pseudomonadati</taxon>
        <taxon>Pseudomonadota</taxon>
        <taxon>Gammaproteobacteria</taxon>
        <taxon>Oceanospirillales</taxon>
        <taxon>Halomonadaceae</taxon>
        <taxon>Vreelandella</taxon>
    </lineage>
</organism>
<evidence type="ECO:0000313" key="3">
    <source>
        <dbReference type="EMBL" id="RBI69394.1"/>
    </source>
</evidence>
<dbReference type="SUPFAM" id="SSF141868">
    <property type="entry name" value="EAL domain-like"/>
    <property type="match status" value="1"/>
</dbReference>
<evidence type="ECO:0000259" key="1">
    <source>
        <dbReference type="PROSITE" id="PS50883"/>
    </source>
</evidence>
<dbReference type="InterPro" id="IPR001633">
    <property type="entry name" value="EAL_dom"/>
</dbReference>
<dbReference type="Gene3D" id="3.20.20.450">
    <property type="entry name" value="EAL domain"/>
    <property type="match status" value="1"/>
</dbReference>
<dbReference type="InterPro" id="IPR029016">
    <property type="entry name" value="GAF-like_dom_sf"/>
</dbReference>
<dbReference type="InterPro" id="IPR043128">
    <property type="entry name" value="Rev_trsase/Diguanyl_cyclase"/>
</dbReference>
<dbReference type="InterPro" id="IPR029787">
    <property type="entry name" value="Nucleotide_cyclase"/>
</dbReference>
<name>A0A365TTJ8_9GAMM</name>
<dbReference type="Gene3D" id="3.30.450.40">
    <property type="match status" value="1"/>
</dbReference>
<protein>
    <submittedName>
        <fullName evidence="3">Sensor domain-containing phosphodiesterase</fullName>
    </submittedName>
</protein>
<evidence type="ECO:0000259" key="2">
    <source>
        <dbReference type="PROSITE" id="PS50887"/>
    </source>
</evidence>
<reference evidence="4" key="1">
    <citation type="submission" date="2018-06" db="EMBL/GenBank/DDBJ databases">
        <title>Whole genome sequencing of four bacterial strains from South Shetland trench revealing bio-synthetic gene clusters.</title>
        <authorList>
            <person name="Abdel-Mageed W.M."/>
            <person name="Lehri B."/>
            <person name="Jarmusch S."/>
            <person name="Miranda K."/>
            <person name="Goodfellow M."/>
            <person name="Jaspars M."/>
            <person name="Karlyshev A.V."/>
        </authorList>
    </citation>
    <scope>NUCLEOTIDE SEQUENCE [LARGE SCALE GENOMIC DNA]</scope>
    <source>
        <strain evidence="4">SST4</strain>
    </source>
</reference>
<dbReference type="InterPro" id="IPR035919">
    <property type="entry name" value="EAL_sf"/>
</dbReference>
<dbReference type="Pfam" id="PF00990">
    <property type="entry name" value="GGDEF"/>
    <property type="match status" value="1"/>
</dbReference>
<dbReference type="SUPFAM" id="SSF55073">
    <property type="entry name" value="Nucleotide cyclase"/>
    <property type="match status" value="1"/>
</dbReference>
<dbReference type="CDD" id="cd01948">
    <property type="entry name" value="EAL"/>
    <property type="match status" value="1"/>
</dbReference>
<dbReference type="SMART" id="SM00267">
    <property type="entry name" value="GGDEF"/>
    <property type="match status" value="1"/>
</dbReference>
<comment type="caution">
    <text evidence="3">The sequence shown here is derived from an EMBL/GenBank/DDBJ whole genome shotgun (WGS) entry which is preliminary data.</text>
</comment>
<dbReference type="PROSITE" id="PS50887">
    <property type="entry name" value="GGDEF"/>
    <property type="match status" value="1"/>
</dbReference>
<dbReference type="PANTHER" id="PTHR33121">
    <property type="entry name" value="CYCLIC DI-GMP PHOSPHODIESTERASE PDEF"/>
    <property type="match status" value="1"/>
</dbReference>
<dbReference type="InterPro" id="IPR003018">
    <property type="entry name" value="GAF"/>
</dbReference>
<dbReference type="InterPro" id="IPR000160">
    <property type="entry name" value="GGDEF_dom"/>
</dbReference>
<dbReference type="GO" id="GO:0071111">
    <property type="term" value="F:cyclic-guanylate-specific phosphodiesterase activity"/>
    <property type="evidence" value="ECO:0007669"/>
    <property type="project" value="InterPro"/>
</dbReference>
<dbReference type="PROSITE" id="PS50883">
    <property type="entry name" value="EAL"/>
    <property type="match status" value="1"/>
</dbReference>
<dbReference type="SMART" id="SM00065">
    <property type="entry name" value="GAF"/>
    <property type="match status" value="1"/>
</dbReference>
<dbReference type="SMART" id="SM00052">
    <property type="entry name" value="EAL"/>
    <property type="match status" value="1"/>
</dbReference>
<dbReference type="Pfam" id="PF01590">
    <property type="entry name" value="GAF"/>
    <property type="match status" value="1"/>
</dbReference>
<dbReference type="AlphaFoldDB" id="A0A365TTJ8"/>
<feature type="domain" description="GGDEF" evidence="2">
    <location>
        <begin position="186"/>
        <end position="321"/>
    </location>
</feature>
<dbReference type="SUPFAM" id="SSF55781">
    <property type="entry name" value="GAF domain-like"/>
    <property type="match status" value="1"/>
</dbReference>
<gene>
    <name evidence="3" type="ORF">DQ400_01510</name>
</gene>
<sequence length="585" mass="65056">MNTQEQDRLFALRQLNLLDTSPSESFDRITRMASQLFGLPIAAVSLTDENRQWFKSRVGIDHWEIPRETAPCADVCDSSQILIIPDLLASDCYRGSYLANSGIRFYAGAPLVTREGYTLGAMCVLDTQPREVSEQEQTTLYDLAAMVMAQIELQHAFGRIDPLTGLSNRHQFAEDLQDIERDTPNGRRVALFTEVVHASELSTLHRTMGPAFLDKLARVTAHCLQQAIGSKSKLYHLGGCQYVHLVNQTSDADLLEEAIRLRQALLMLETTRALPVLIRPTMGIAPFCLSDVTAEDVLRTAHAACLDARQAGKVAGLFSLDLDAHYQRRFTLLGDISGALENENELYLVFQPRVSLTNGECLGAEALLRWQHPTLGDVSPGEFIPLIENTPMAKPLTQWVLRHAVRQAAAWHRQGKTLQISVNVSATNLEEEDFAIRLLDEMACMALPSTAIEVELTESALIGQGEVAANQLKALIAAGLQIAIDDFGTGYSSLSYLHEIPAHTVKIDRRFITELGQDARTETLVNSMISMAHDLGYRVVAEGIENDISYRRLMELDCDEAQGYFIAKPLLPLVFEEWLHERTAQ</sequence>
<keyword evidence="4" id="KW-1185">Reference proteome</keyword>